<evidence type="ECO:0000256" key="1">
    <source>
        <dbReference type="SAM" id="MobiDB-lite"/>
    </source>
</evidence>
<proteinExistence type="predicted"/>
<reference evidence="2" key="2">
    <citation type="submission" date="2023-06" db="EMBL/GenBank/DDBJ databases">
        <authorList>
            <consortium name="Lawrence Berkeley National Laboratory"/>
            <person name="Mondo S.J."/>
            <person name="Hensen N."/>
            <person name="Bonometti L."/>
            <person name="Westerberg I."/>
            <person name="Brannstrom I.O."/>
            <person name="Guillou S."/>
            <person name="Cros-Aarteil S."/>
            <person name="Calhoun S."/>
            <person name="Haridas S."/>
            <person name="Kuo A."/>
            <person name="Pangilinan J."/>
            <person name="Riley R."/>
            <person name="Labutti K."/>
            <person name="Andreopoulos B."/>
            <person name="Lipzen A."/>
            <person name="Chen C."/>
            <person name="Yanf M."/>
            <person name="Daum C."/>
            <person name="Ng V."/>
            <person name="Clum A."/>
            <person name="Steindorff A."/>
            <person name="Ohm R."/>
            <person name="Martin F."/>
            <person name="Silar P."/>
            <person name="Natvig D."/>
            <person name="Lalanne C."/>
            <person name="Gautier V."/>
            <person name="Ament-Velasquez S.L."/>
            <person name="Kruys A."/>
            <person name="Hutchinson M.I."/>
            <person name="Powell A.J."/>
            <person name="Barry K."/>
            <person name="Miller A.N."/>
            <person name="Grigoriev I.V."/>
            <person name="Debuchy R."/>
            <person name="Gladieux P."/>
            <person name="Thoren M.H."/>
            <person name="Johannesson H."/>
        </authorList>
    </citation>
    <scope>NUCLEOTIDE SEQUENCE</scope>
    <source>
        <strain evidence="2">CBS 626.80</strain>
    </source>
</reference>
<organism evidence="2 3">
    <name type="scientific">Pseudoneurospora amorphoporcata</name>
    <dbReference type="NCBI Taxonomy" id="241081"/>
    <lineage>
        <taxon>Eukaryota</taxon>
        <taxon>Fungi</taxon>
        <taxon>Dikarya</taxon>
        <taxon>Ascomycota</taxon>
        <taxon>Pezizomycotina</taxon>
        <taxon>Sordariomycetes</taxon>
        <taxon>Sordariomycetidae</taxon>
        <taxon>Sordariales</taxon>
        <taxon>Sordariaceae</taxon>
        <taxon>Pseudoneurospora</taxon>
    </lineage>
</organism>
<evidence type="ECO:0000313" key="3">
    <source>
        <dbReference type="Proteomes" id="UP001303222"/>
    </source>
</evidence>
<evidence type="ECO:0000313" key="2">
    <source>
        <dbReference type="EMBL" id="KAK3948353.1"/>
    </source>
</evidence>
<dbReference type="Proteomes" id="UP001303222">
    <property type="component" value="Unassembled WGS sequence"/>
</dbReference>
<feature type="region of interest" description="Disordered" evidence="1">
    <location>
        <begin position="234"/>
        <end position="274"/>
    </location>
</feature>
<sequence>MESHSPPHMWSVPSSITDPTRVITYYPHDTAWHHVEHLETLMAQCRHRLLSDDGDEQTLQQRLEDYQYAHRHENEVRGGCWRHVPDETWSLANAKITNCQLIQIRDTSDVTGWLEKQFTLHARDAGTFTVLTNVPDRRSQRKQKLRACSLRPPLHSSLPAAADIPIRVPVGGTRIHLCRQPLFLLLSQQGPRESTARASRPLPSVRCFEIFNNIRKPREPQICVLCEDEKEWRLPGQEPEAADPQSQDSDVEEGEEVEEVEEVGHDPPVPIHEDKLVAMLYYETREKKKS</sequence>
<accession>A0AAN6NQI4</accession>
<name>A0AAN6NQI4_9PEZI</name>
<reference evidence="2" key="1">
    <citation type="journal article" date="2023" name="Mol. Phylogenet. Evol.">
        <title>Genome-scale phylogeny and comparative genomics of the fungal order Sordariales.</title>
        <authorList>
            <person name="Hensen N."/>
            <person name="Bonometti L."/>
            <person name="Westerberg I."/>
            <person name="Brannstrom I.O."/>
            <person name="Guillou S."/>
            <person name="Cros-Aarteil S."/>
            <person name="Calhoun S."/>
            <person name="Haridas S."/>
            <person name="Kuo A."/>
            <person name="Mondo S."/>
            <person name="Pangilinan J."/>
            <person name="Riley R."/>
            <person name="LaButti K."/>
            <person name="Andreopoulos B."/>
            <person name="Lipzen A."/>
            <person name="Chen C."/>
            <person name="Yan M."/>
            <person name="Daum C."/>
            <person name="Ng V."/>
            <person name="Clum A."/>
            <person name="Steindorff A."/>
            <person name="Ohm R.A."/>
            <person name="Martin F."/>
            <person name="Silar P."/>
            <person name="Natvig D.O."/>
            <person name="Lalanne C."/>
            <person name="Gautier V."/>
            <person name="Ament-Velasquez S.L."/>
            <person name="Kruys A."/>
            <person name="Hutchinson M.I."/>
            <person name="Powell A.J."/>
            <person name="Barry K."/>
            <person name="Miller A.N."/>
            <person name="Grigoriev I.V."/>
            <person name="Debuchy R."/>
            <person name="Gladieux P."/>
            <person name="Hiltunen Thoren M."/>
            <person name="Johannesson H."/>
        </authorList>
    </citation>
    <scope>NUCLEOTIDE SEQUENCE</scope>
    <source>
        <strain evidence="2">CBS 626.80</strain>
    </source>
</reference>
<keyword evidence="3" id="KW-1185">Reference proteome</keyword>
<gene>
    <name evidence="2" type="ORF">QBC32DRAFT_222187</name>
</gene>
<protein>
    <submittedName>
        <fullName evidence="2">Uncharacterized protein</fullName>
    </submittedName>
</protein>
<comment type="caution">
    <text evidence="2">The sequence shown here is derived from an EMBL/GenBank/DDBJ whole genome shotgun (WGS) entry which is preliminary data.</text>
</comment>
<dbReference type="EMBL" id="MU859268">
    <property type="protein sequence ID" value="KAK3948353.1"/>
    <property type="molecule type" value="Genomic_DNA"/>
</dbReference>
<feature type="compositionally biased region" description="Acidic residues" evidence="1">
    <location>
        <begin position="249"/>
        <end position="261"/>
    </location>
</feature>
<dbReference type="AlphaFoldDB" id="A0AAN6NQI4"/>